<evidence type="ECO:0000313" key="1">
    <source>
        <dbReference type="EMBL" id="MDX8044639.1"/>
    </source>
</evidence>
<comment type="caution">
    <text evidence="1">The sequence shown here is derived from an EMBL/GenBank/DDBJ whole genome shotgun (WGS) entry which is preliminary data.</text>
</comment>
<evidence type="ECO:0000313" key="2">
    <source>
        <dbReference type="Proteomes" id="UP001277972"/>
    </source>
</evidence>
<organism evidence="1 2">
    <name type="scientific">Gracilibacillus pellucidus</name>
    <dbReference type="NCBI Taxonomy" id="3095368"/>
    <lineage>
        <taxon>Bacteria</taxon>
        <taxon>Bacillati</taxon>
        <taxon>Bacillota</taxon>
        <taxon>Bacilli</taxon>
        <taxon>Bacillales</taxon>
        <taxon>Bacillaceae</taxon>
        <taxon>Gracilibacillus</taxon>
    </lineage>
</organism>
<reference evidence="1" key="1">
    <citation type="submission" date="2023-11" db="EMBL/GenBank/DDBJ databases">
        <title>Gracilibacillus pellucida a moderately halophilic bacterium isolated from saline soil in Xinjiang province.</title>
        <authorList>
            <person name="Zhang Z."/>
            <person name="Tan F."/>
            <person name="Wang Y."/>
            <person name="Xia M."/>
        </authorList>
    </citation>
    <scope>NUCLEOTIDE SEQUENCE</scope>
    <source>
        <strain evidence="1">S3-1-1</strain>
    </source>
</reference>
<proteinExistence type="predicted"/>
<dbReference type="Proteomes" id="UP001277972">
    <property type="component" value="Unassembled WGS sequence"/>
</dbReference>
<dbReference type="EMBL" id="JAWZSR010000001">
    <property type="protein sequence ID" value="MDX8044639.1"/>
    <property type="molecule type" value="Genomic_DNA"/>
</dbReference>
<keyword evidence="2" id="KW-1185">Reference proteome</keyword>
<sequence length="147" mass="17577">MEKDMEQVIRELKAKLDTRNTKIMQIDQKMIERQGQINKFTRYQEKATQPADTQRFELQKNQAQKELQELEQNRIEMQNSKQQMEAAYDRIVGLQDDKSNYLEVMEMEAKTNKNMAESIASVHEYEERVRRELAEAEALLELRKEHL</sequence>
<name>A0ACC6M116_9BACI</name>
<accession>A0ACC6M116</accession>
<gene>
    <name evidence="1" type="ORF">SH601_01450</name>
</gene>
<protein>
    <submittedName>
        <fullName evidence="1">Uncharacterized protein</fullName>
    </submittedName>
</protein>